<dbReference type="InterPro" id="IPR044852">
    <property type="entry name" value="WBP2-like"/>
</dbReference>
<dbReference type="GO" id="GO:0031490">
    <property type="term" value="F:chromatin DNA binding"/>
    <property type="evidence" value="ECO:0007669"/>
    <property type="project" value="TreeGrafter"/>
</dbReference>
<dbReference type="PANTHER" id="PTHR31606">
    <property type="entry name" value="WW DOMAIN BINDING PROTEIN 2, ISOFORM E"/>
    <property type="match status" value="1"/>
</dbReference>
<sequence length="177" mass="19472">MSDNPPLTPDRQPAPIHNEYFVLSRHGIYFSARSGSLKFEGKGQLYLSTLRMIFVSDGRGSMNAFDLPLATMRDEAFNQPIFGANNLTGTSAPLDGSSCHEDIKWKLAFNEGGVGTFLPLFFRLLTEMRAMLSQQQSGTIPTATAIPVATASEMLQVRTGAPCRGQLRHNHIFKPLV</sequence>
<name>A0A7S4BCR5_CHRCT</name>
<dbReference type="GO" id="GO:0005634">
    <property type="term" value="C:nucleus"/>
    <property type="evidence" value="ECO:0007669"/>
    <property type="project" value="TreeGrafter"/>
</dbReference>
<evidence type="ECO:0000313" key="1">
    <source>
        <dbReference type="EMBL" id="CAE0761701.1"/>
    </source>
</evidence>
<dbReference type="PANTHER" id="PTHR31606:SF1">
    <property type="entry name" value="WW DOMAIN BINDING PROTEIN 2, ISOFORM E"/>
    <property type="match status" value="1"/>
</dbReference>
<organism evidence="1">
    <name type="scientific">Chrysotila carterae</name>
    <name type="common">Marine alga</name>
    <name type="synonym">Syracosphaera carterae</name>
    <dbReference type="NCBI Taxonomy" id="13221"/>
    <lineage>
        <taxon>Eukaryota</taxon>
        <taxon>Haptista</taxon>
        <taxon>Haptophyta</taxon>
        <taxon>Prymnesiophyceae</taxon>
        <taxon>Isochrysidales</taxon>
        <taxon>Isochrysidaceae</taxon>
        <taxon>Chrysotila</taxon>
    </lineage>
</organism>
<gene>
    <name evidence="1" type="ORF">PCAR00345_LOCUS14313</name>
</gene>
<reference evidence="1" key="1">
    <citation type="submission" date="2021-01" db="EMBL/GenBank/DDBJ databases">
        <authorList>
            <person name="Corre E."/>
            <person name="Pelletier E."/>
            <person name="Niang G."/>
            <person name="Scheremetjew M."/>
            <person name="Finn R."/>
            <person name="Kale V."/>
            <person name="Holt S."/>
            <person name="Cochrane G."/>
            <person name="Meng A."/>
            <person name="Brown T."/>
            <person name="Cohen L."/>
        </authorList>
    </citation>
    <scope>NUCLEOTIDE SEQUENCE</scope>
    <source>
        <strain evidence="1">CCMP645</strain>
    </source>
</reference>
<dbReference type="EMBL" id="HBIZ01022643">
    <property type="protein sequence ID" value="CAE0761701.1"/>
    <property type="molecule type" value="Transcribed_RNA"/>
</dbReference>
<dbReference type="GO" id="GO:0003713">
    <property type="term" value="F:transcription coactivator activity"/>
    <property type="evidence" value="ECO:0007669"/>
    <property type="project" value="InterPro"/>
</dbReference>
<dbReference type="SUPFAM" id="SSF50729">
    <property type="entry name" value="PH domain-like"/>
    <property type="match status" value="1"/>
</dbReference>
<protein>
    <recommendedName>
        <fullName evidence="2">GRAM domain-containing protein</fullName>
    </recommendedName>
</protein>
<dbReference type="CDD" id="cd13214">
    <property type="entry name" value="PH-GRAM_WBP2"/>
    <property type="match status" value="1"/>
</dbReference>
<accession>A0A7S4BCR5</accession>
<evidence type="ECO:0008006" key="2">
    <source>
        <dbReference type="Google" id="ProtNLM"/>
    </source>
</evidence>
<proteinExistence type="predicted"/>
<dbReference type="AlphaFoldDB" id="A0A7S4BCR5"/>